<evidence type="ECO:0000313" key="5">
    <source>
        <dbReference type="EMBL" id="NNA81780.1"/>
    </source>
</evidence>
<organism evidence="4 6">
    <name type="scientific">Pseudomonas lactis</name>
    <dbReference type="NCBI Taxonomy" id="1615674"/>
    <lineage>
        <taxon>Bacteria</taxon>
        <taxon>Pseudomonadati</taxon>
        <taxon>Pseudomonadota</taxon>
        <taxon>Gammaproteobacteria</taxon>
        <taxon>Pseudomonadales</taxon>
        <taxon>Pseudomonadaceae</taxon>
        <taxon>Pseudomonas</taxon>
    </lineage>
</organism>
<dbReference type="GO" id="GO:0004222">
    <property type="term" value="F:metalloendopeptidase activity"/>
    <property type="evidence" value="ECO:0007669"/>
    <property type="project" value="UniProtKB-UniRule"/>
</dbReference>
<dbReference type="GeneID" id="45735419"/>
<evidence type="ECO:0000313" key="7">
    <source>
        <dbReference type="Proteomes" id="UP000586252"/>
    </source>
</evidence>
<dbReference type="EMBL" id="JAAQYH010000012">
    <property type="protein sequence ID" value="NNA75505.1"/>
    <property type="molecule type" value="Genomic_DNA"/>
</dbReference>
<feature type="active site" evidence="1">
    <location>
        <position position="135"/>
    </location>
</feature>
<dbReference type="InterPro" id="IPR001506">
    <property type="entry name" value="Peptidase_M12A"/>
</dbReference>
<evidence type="ECO:0000256" key="1">
    <source>
        <dbReference type="PROSITE-ProRule" id="PRU01211"/>
    </source>
</evidence>
<dbReference type="InterPro" id="IPR006026">
    <property type="entry name" value="Peptidase_Metallo"/>
</dbReference>
<comment type="caution">
    <text evidence="1">Lacks conserved residue(s) required for the propagation of feature annotation.</text>
</comment>
<name>A0A7Y1M5A6_9PSED</name>
<protein>
    <submittedName>
        <fullName evidence="4">Peptidase M12A astacin</fullName>
    </submittedName>
</protein>
<evidence type="ECO:0000313" key="4">
    <source>
        <dbReference type="EMBL" id="NNA75505.1"/>
    </source>
</evidence>
<keyword evidence="1" id="KW-0645">Protease</keyword>
<proteinExistence type="predicted"/>
<dbReference type="PANTHER" id="PTHR10127:SF850">
    <property type="entry name" value="METALLOENDOPEPTIDASE"/>
    <property type="match status" value="1"/>
</dbReference>
<dbReference type="SUPFAM" id="SSF55486">
    <property type="entry name" value="Metalloproteases ('zincins'), catalytic domain"/>
    <property type="match status" value="1"/>
</dbReference>
<feature type="binding site" evidence="1">
    <location>
        <position position="144"/>
    </location>
    <ligand>
        <name>Zn(2+)</name>
        <dbReference type="ChEBI" id="CHEBI:29105"/>
        <note>catalytic</note>
    </ligand>
</feature>
<dbReference type="GO" id="GO:0008270">
    <property type="term" value="F:zinc ion binding"/>
    <property type="evidence" value="ECO:0007669"/>
    <property type="project" value="UniProtKB-UniRule"/>
</dbReference>
<evidence type="ECO:0000313" key="6">
    <source>
        <dbReference type="Proteomes" id="UP000535954"/>
    </source>
</evidence>
<reference evidence="6 7" key="1">
    <citation type="journal article" date="2020" name="Front. Microbiol.">
        <title>Genetic Organization of the aprX-lipA2 Operon Affects the Proteolytic Potential of Pseudomonas Species in Milk.</title>
        <authorList>
            <person name="Maier C."/>
            <person name="Huptas C."/>
            <person name="von Neubeck M."/>
            <person name="Scherer S."/>
            <person name="Wenning M."/>
            <person name="Lucking G."/>
        </authorList>
    </citation>
    <scope>NUCLEOTIDE SEQUENCE [LARGE SCALE GENOMIC DNA]</scope>
    <source>
        <strain evidence="5 7">WS 5404</strain>
        <strain evidence="4 6">WS 5405</strain>
    </source>
</reference>
<dbReference type="EMBL" id="JAAQYI010000013">
    <property type="protein sequence ID" value="NNA81780.1"/>
    <property type="molecule type" value="Genomic_DNA"/>
</dbReference>
<dbReference type="GO" id="GO:0006508">
    <property type="term" value="P:proteolysis"/>
    <property type="evidence" value="ECO:0007669"/>
    <property type="project" value="UniProtKB-KW"/>
</dbReference>
<accession>A0A7Y1M5A6</accession>
<dbReference type="PANTHER" id="PTHR10127">
    <property type="entry name" value="DISCOIDIN, CUB, EGF, LAMININ , AND ZINC METALLOPROTEASE DOMAIN CONTAINING"/>
    <property type="match status" value="1"/>
</dbReference>
<dbReference type="AlphaFoldDB" id="A0A7Y1M5A6"/>
<keyword evidence="1" id="KW-0378">Hydrolase</keyword>
<dbReference type="Proteomes" id="UP000535954">
    <property type="component" value="Unassembled WGS sequence"/>
</dbReference>
<feature type="binding site" evidence="1">
    <location>
        <position position="134"/>
    </location>
    <ligand>
        <name>Zn(2+)</name>
        <dbReference type="ChEBI" id="CHEBI:29105"/>
        <note>catalytic</note>
    </ligand>
</feature>
<comment type="cofactor">
    <cofactor evidence="1">
        <name>Zn(2+)</name>
        <dbReference type="ChEBI" id="CHEBI:29105"/>
    </cofactor>
    <text evidence="1">Binds 1 zinc ion per subunit.</text>
</comment>
<dbReference type="Proteomes" id="UP000586252">
    <property type="component" value="Unassembled WGS sequence"/>
</dbReference>
<gene>
    <name evidence="4" type="ORF">HBO13_22945</name>
    <name evidence="5" type="ORF">HBO30_23985</name>
</gene>
<feature type="region of interest" description="Disordered" evidence="2">
    <location>
        <begin position="1"/>
        <end position="37"/>
    </location>
</feature>
<dbReference type="Pfam" id="PF01400">
    <property type="entry name" value="Astacin"/>
    <property type="match status" value="1"/>
</dbReference>
<keyword evidence="1" id="KW-0862">Zinc</keyword>
<sequence length="239" mass="26988">MSITAPGATTHSFYPPHINNDTSASERTSRTKRGIADTSKRWPDGIVTVALDLKDQKSKALVVDALREWAHHTPGLQFRVVDGKEGDIRISDDEGFNGNWSAIGTDAKKIPLHEPTMHLNRSDDSKGFRRTALHEIGHALGLEHEHQHPEHDINWKESSVYKAFEQDDNWDEEDVYNNLFKLPTGNDLLITSYDRRSIMHYPIHPSATKDSRGVPANDSLSEGDKEIIRKLYTPKRFGG</sequence>
<feature type="domain" description="Peptidase M12A" evidence="3">
    <location>
        <begin position="33"/>
        <end position="235"/>
    </location>
</feature>
<keyword evidence="1" id="KW-0482">Metalloprotease</keyword>
<dbReference type="PROSITE" id="PS51864">
    <property type="entry name" value="ASTACIN"/>
    <property type="match status" value="1"/>
</dbReference>
<evidence type="ECO:0000256" key="2">
    <source>
        <dbReference type="SAM" id="MobiDB-lite"/>
    </source>
</evidence>
<dbReference type="InterPro" id="IPR024079">
    <property type="entry name" value="MetalloPept_cat_dom_sf"/>
</dbReference>
<feature type="compositionally biased region" description="Polar residues" evidence="2">
    <location>
        <begin position="1"/>
        <end position="12"/>
    </location>
</feature>
<dbReference type="RefSeq" id="WP_057711518.1">
    <property type="nucleotide sequence ID" value="NZ_JAAQYH010000012.1"/>
</dbReference>
<dbReference type="SMART" id="SM00235">
    <property type="entry name" value="ZnMc"/>
    <property type="match status" value="1"/>
</dbReference>
<comment type="caution">
    <text evidence="4">The sequence shown here is derived from an EMBL/GenBank/DDBJ whole genome shotgun (WGS) entry which is preliminary data.</text>
</comment>
<keyword evidence="1" id="KW-0479">Metal-binding</keyword>
<evidence type="ECO:0000259" key="3">
    <source>
        <dbReference type="PROSITE" id="PS51864"/>
    </source>
</evidence>
<feature type="binding site" evidence="1">
    <location>
        <position position="138"/>
    </location>
    <ligand>
        <name>Zn(2+)</name>
        <dbReference type="ChEBI" id="CHEBI:29105"/>
        <note>catalytic</note>
    </ligand>
</feature>
<dbReference type="Gene3D" id="3.40.390.10">
    <property type="entry name" value="Collagenase (Catalytic Domain)"/>
    <property type="match status" value="1"/>
</dbReference>